<gene>
    <name evidence="8" type="ORF">H8710_06215</name>
</gene>
<dbReference type="AlphaFoldDB" id="A0A926I7B2"/>
<comment type="similarity">
    <text evidence="2">Belongs to the ribonuclease N1/T1 family.</text>
</comment>
<dbReference type="Gene3D" id="3.10.450.30">
    <property type="entry name" value="Microbial ribonucleases"/>
    <property type="match status" value="1"/>
</dbReference>
<dbReference type="SUPFAM" id="SSF53933">
    <property type="entry name" value="Microbial ribonucleases"/>
    <property type="match status" value="1"/>
</dbReference>
<evidence type="ECO:0000313" key="8">
    <source>
        <dbReference type="EMBL" id="MBC8559667.1"/>
    </source>
</evidence>
<accession>A0A926I7B2</accession>
<name>A0A926I7B2_9FIRM</name>
<dbReference type="PRINTS" id="PR00117">
    <property type="entry name" value="BARNASE"/>
</dbReference>
<comment type="subcellular location">
    <subcellularLocation>
        <location evidence="1">Secreted</location>
    </subcellularLocation>
</comment>
<reference evidence="8" key="1">
    <citation type="submission" date="2020-08" db="EMBL/GenBank/DDBJ databases">
        <title>Genome public.</title>
        <authorList>
            <person name="Liu C."/>
            <person name="Sun Q."/>
        </authorList>
    </citation>
    <scope>NUCLEOTIDE SEQUENCE</scope>
    <source>
        <strain evidence="8">NSJ-33</strain>
    </source>
</reference>
<evidence type="ECO:0000256" key="5">
    <source>
        <dbReference type="ARBA" id="ARBA00022722"/>
    </source>
</evidence>
<dbReference type="RefSeq" id="WP_249294565.1">
    <property type="nucleotide sequence ID" value="NZ_JACRSV010000001.1"/>
</dbReference>
<keyword evidence="5" id="KW-0540">Nuclease</keyword>
<dbReference type="GO" id="GO:0016787">
    <property type="term" value="F:hydrolase activity"/>
    <property type="evidence" value="ECO:0007669"/>
    <property type="project" value="UniProtKB-KW"/>
</dbReference>
<evidence type="ECO:0000256" key="6">
    <source>
        <dbReference type="ARBA" id="ARBA00022801"/>
    </source>
</evidence>
<evidence type="ECO:0000256" key="2">
    <source>
        <dbReference type="ARBA" id="ARBA00009006"/>
    </source>
</evidence>
<evidence type="ECO:0000256" key="1">
    <source>
        <dbReference type="ARBA" id="ARBA00004613"/>
    </source>
</evidence>
<dbReference type="GO" id="GO:0005576">
    <property type="term" value="C:extracellular region"/>
    <property type="evidence" value="ECO:0007669"/>
    <property type="project" value="UniProtKB-SubCell"/>
</dbReference>
<proteinExistence type="inferred from homology"/>
<dbReference type="InterPro" id="IPR006528">
    <property type="entry name" value="Phage_head_morphogenesis_dom"/>
</dbReference>
<evidence type="ECO:0000259" key="7">
    <source>
        <dbReference type="Pfam" id="PF04233"/>
    </source>
</evidence>
<evidence type="ECO:0000313" key="9">
    <source>
        <dbReference type="Proteomes" id="UP000610760"/>
    </source>
</evidence>
<dbReference type="GO" id="GO:0003723">
    <property type="term" value="F:RNA binding"/>
    <property type="evidence" value="ECO:0007669"/>
    <property type="project" value="InterPro"/>
</dbReference>
<feature type="domain" description="Phage head morphogenesis" evidence="7">
    <location>
        <begin position="4"/>
        <end position="49"/>
    </location>
</feature>
<keyword evidence="4" id="KW-0964">Secreted</keyword>
<organism evidence="8 9">
    <name type="scientific">Fumia xinanensis</name>
    <dbReference type="NCBI Taxonomy" id="2763659"/>
    <lineage>
        <taxon>Bacteria</taxon>
        <taxon>Bacillati</taxon>
        <taxon>Bacillota</taxon>
        <taxon>Clostridia</taxon>
        <taxon>Eubacteriales</taxon>
        <taxon>Oscillospiraceae</taxon>
        <taxon>Fumia</taxon>
    </lineage>
</organism>
<keyword evidence="6" id="KW-0378">Hydrolase</keyword>
<sequence>MKSQRYLQWKAYLGPTTCMMCRNLHGKVYPVSEPPKMRPPLHPHCECQIEFIRAVAAGEATKNGTDGADWWLKYKGTLPDYYITGQEAKKLGWVPKAGNLDEVAPGKMIFGGVYRNSNGHLPDGPGRVWYEADINYKWGHRNRSRLLFSSDGLMFVTYDHYETFQEIV</sequence>
<dbReference type="EMBL" id="JACRSV010000001">
    <property type="protein sequence ID" value="MBC8559667.1"/>
    <property type="molecule type" value="Genomic_DNA"/>
</dbReference>
<comment type="caution">
    <text evidence="8">The sequence shown here is derived from an EMBL/GenBank/DDBJ whole genome shotgun (WGS) entry which is preliminary data.</text>
</comment>
<dbReference type="InterPro" id="IPR000026">
    <property type="entry name" value="N1-like"/>
</dbReference>
<dbReference type="Proteomes" id="UP000610760">
    <property type="component" value="Unassembled WGS sequence"/>
</dbReference>
<dbReference type="Pfam" id="PF00545">
    <property type="entry name" value="Ribonuclease"/>
    <property type="match status" value="1"/>
</dbReference>
<keyword evidence="9" id="KW-1185">Reference proteome</keyword>
<evidence type="ECO:0000256" key="3">
    <source>
        <dbReference type="ARBA" id="ARBA00022214"/>
    </source>
</evidence>
<dbReference type="GO" id="GO:0004521">
    <property type="term" value="F:RNA endonuclease activity"/>
    <property type="evidence" value="ECO:0007669"/>
    <property type="project" value="InterPro"/>
</dbReference>
<protein>
    <recommendedName>
        <fullName evidence="3">Ribonuclease</fullName>
    </recommendedName>
</protein>
<evidence type="ECO:0000256" key="4">
    <source>
        <dbReference type="ARBA" id="ARBA00022525"/>
    </source>
</evidence>
<dbReference type="InterPro" id="IPR016191">
    <property type="entry name" value="Ribonuclease/ribotoxin"/>
</dbReference>
<dbReference type="InterPro" id="IPR001887">
    <property type="entry name" value="Barnase"/>
</dbReference>
<dbReference type="Pfam" id="PF04233">
    <property type="entry name" value="Phage_Mu_F"/>
    <property type="match status" value="1"/>
</dbReference>